<keyword evidence="2" id="KW-0812">Transmembrane</keyword>
<dbReference type="PANTHER" id="PTHR33709:SF17">
    <property type="entry name" value="UBIQUITIN-SPECIFIC PROTEASE FAMILY C19-RELATED PROTEIN"/>
    <property type="match status" value="1"/>
</dbReference>
<reference evidence="4" key="3">
    <citation type="submission" date="2018-08" db="UniProtKB">
        <authorList>
            <consortium name="EnsemblPlants"/>
        </authorList>
    </citation>
    <scope>IDENTIFICATION</scope>
    <source>
        <strain evidence="4">cv. Bd21</strain>
    </source>
</reference>
<evidence type="ECO:0000256" key="2">
    <source>
        <dbReference type="SAM" id="Phobius"/>
    </source>
</evidence>
<accession>A0A0Q3H505</accession>
<feature type="compositionally biased region" description="Low complexity" evidence="1">
    <location>
        <begin position="60"/>
        <end position="78"/>
    </location>
</feature>
<dbReference type="Gramene" id="PNT75589">
    <property type="protein sequence ID" value="PNT75589"/>
    <property type="gene ID" value="BRADI_1g35357v3"/>
</dbReference>
<keyword evidence="5" id="KW-1185">Reference proteome</keyword>
<dbReference type="PANTHER" id="PTHR33709">
    <property type="entry name" value="OSJNBA0035M09.9 PROTEIN"/>
    <property type="match status" value="1"/>
</dbReference>
<dbReference type="EnsemblPlants" id="PNT75590">
    <property type="protein sequence ID" value="PNT75590"/>
    <property type="gene ID" value="BRADI_1g35357v3"/>
</dbReference>
<evidence type="ECO:0000313" key="4">
    <source>
        <dbReference type="EnsemblPlants" id="KQK17565"/>
    </source>
</evidence>
<dbReference type="EnsemblPlants" id="PNT75589">
    <property type="protein sequence ID" value="PNT75589"/>
    <property type="gene ID" value="BRADI_1g35357v3"/>
</dbReference>
<keyword evidence="2" id="KW-0472">Membrane</keyword>
<dbReference type="EMBL" id="CM000880">
    <property type="protein sequence ID" value="PNT75589.1"/>
    <property type="molecule type" value="Genomic_DNA"/>
</dbReference>
<feature type="region of interest" description="Disordered" evidence="1">
    <location>
        <begin position="1"/>
        <end position="45"/>
    </location>
</feature>
<feature type="region of interest" description="Disordered" evidence="1">
    <location>
        <begin position="60"/>
        <end position="125"/>
    </location>
</feature>
<dbReference type="EMBL" id="CM000880">
    <property type="protein sequence ID" value="PNT75590.1"/>
    <property type="molecule type" value="Genomic_DNA"/>
</dbReference>
<dbReference type="EnsemblPlants" id="PNT75583">
    <property type="protein sequence ID" value="PNT75583"/>
    <property type="gene ID" value="BRADI_1g35357v3"/>
</dbReference>
<dbReference type="Gramene" id="KQK17565">
    <property type="protein sequence ID" value="KQK17565"/>
    <property type="gene ID" value="BRADI_1g35357v3"/>
</dbReference>
<reference evidence="3" key="2">
    <citation type="submission" date="2017-06" db="EMBL/GenBank/DDBJ databases">
        <title>WGS assembly of Brachypodium distachyon.</title>
        <authorList>
            <consortium name="The International Brachypodium Initiative"/>
            <person name="Lucas S."/>
            <person name="Harmon-Smith M."/>
            <person name="Lail K."/>
            <person name="Tice H."/>
            <person name="Grimwood J."/>
            <person name="Bruce D."/>
            <person name="Barry K."/>
            <person name="Shu S."/>
            <person name="Lindquist E."/>
            <person name="Wang M."/>
            <person name="Pitluck S."/>
            <person name="Vogel J.P."/>
            <person name="Garvin D.F."/>
            <person name="Mockler T.C."/>
            <person name="Schmutz J."/>
            <person name="Rokhsar D."/>
            <person name="Bevan M.W."/>
        </authorList>
    </citation>
    <scope>NUCLEOTIDE SEQUENCE</scope>
    <source>
        <strain evidence="3">Bd21</strain>
    </source>
</reference>
<dbReference type="EMBL" id="CM000880">
    <property type="protein sequence ID" value="KQK17565.1"/>
    <property type="molecule type" value="Genomic_DNA"/>
</dbReference>
<dbReference type="EMBL" id="CM000880">
    <property type="protein sequence ID" value="PNT75583.1"/>
    <property type="molecule type" value="Genomic_DNA"/>
</dbReference>
<dbReference type="EnsemblPlants" id="KQK17565">
    <property type="protein sequence ID" value="KQK17565"/>
    <property type="gene ID" value="BRADI_1g35357v3"/>
</dbReference>
<reference evidence="3 4" key="1">
    <citation type="journal article" date="2010" name="Nature">
        <title>Genome sequencing and analysis of the model grass Brachypodium distachyon.</title>
        <authorList>
            <consortium name="International Brachypodium Initiative"/>
        </authorList>
    </citation>
    <scope>NUCLEOTIDE SEQUENCE [LARGE SCALE GENOMIC DNA]</scope>
    <source>
        <strain evidence="3 4">Bd21</strain>
    </source>
</reference>
<feature type="transmembrane region" description="Helical" evidence="2">
    <location>
        <begin position="156"/>
        <end position="180"/>
    </location>
</feature>
<keyword evidence="2" id="KW-1133">Transmembrane helix</keyword>
<evidence type="ECO:0000256" key="1">
    <source>
        <dbReference type="SAM" id="MobiDB-lite"/>
    </source>
</evidence>
<feature type="compositionally biased region" description="Low complexity" evidence="1">
    <location>
        <begin position="88"/>
        <end position="107"/>
    </location>
</feature>
<evidence type="ECO:0000313" key="5">
    <source>
        <dbReference type="Proteomes" id="UP000008810"/>
    </source>
</evidence>
<gene>
    <name evidence="4" type="primary">LOC100838956</name>
    <name evidence="3" type="ORF">BRADI_1g35357v3</name>
</gene>
<organism evidence="3">
    <name type="scientific">Brachypodium distachyon</name>
    <name type="common">Purple false brome</name>
    <name type="synonym">Trachynia distachya</name>
    <dbReference type="NCBI Taxonomy" id="15368"/>
    <lineage>
        <taxon>Eukaryota</taxon>
        <taxon>Viridiplantae</taxon>
        <taxon>Streptophyta</taxon>
        <taxon>Embryophyta</taxon>
        <taxon>Tracheophyta</taxon>
        <taxon>Spermatophyta</taxon>
        <taxon>Magnoliopsida</taxon>
        <taxon>Liliopsida</taxon>
        <taxon>Poales</taxon>
        <taxon>Poaceae</taxon>
        <taxon>BOP clade</taxon>
        <taxon>Pooideae</taxon>
        <taxon>Stipodae</taxon>
        <taxon>Brachypodieae</taxon>
        <taxon>Brachypodium</taxon>
    </lineage>
</organism>
<dbReference type="OrthoDB" id="1899156at2759"/>
<dbReference type="Gramene" id="PNT75583">
    <property type="protein sequence ID" value="PNT75583"/>
    <property type="gene ID" value="BRADI_1g35357v3"/>
</dbReference>
<sequence length="376" mass="39220">MHQIGSGMYVSGRAPDPDKKRERRQLSSGSVATPPYTGGDVSRSGELGRMFDVAAAAWLSQSQAPSPASSSRRSSGPLQQPPGPSAPSPAASGPLSQLSHSGLLVGPSPSPGPSPARAGSSSSWRKKKAGRMRFKDAAAAAAPVVARGRARLGVPFACYVLVLVAAAGVVGAGVFCLVAWRRWEALAAACGVVAFAAALFSWNVARCAAEVERFFRRSPDTVFDDGQGDCLPVGELVKITGARSTNFYISDRNSGRRFYVRAGEGGAKMTWMIKKNTVSFDGGDSKGAPRRSLENWAASHGLSCAGAVRVEEGFIREGDTASVIGVLKKHHACDIVDAPAGVVATGCQPARCMFPVLVEGLVLIGSDDPDEAVYMV</sequence>
<dbReference type="AlphaFoldDB" id="A0A0Q3H505"/>
<dbReference type="RefSeq" id="XP_014757247.1">
    <property type="nucleotide sequence ID" value="XM_014901761.2"/>
</dbReference>
<protein>
    <submittedName>
        <fullName evidence="3 4">Uncharacterized protein</fullName>
    </submittedName>
</protein>
<dbReference type="ExpressionAtlas" id="A0A0Q3H505">
    <property type="expression patterns" value="baseline"/>
</dbReference>
<dbReference type="Gramene" id="PNT75590">
    <property type="protein sequence ID" value="PNT75590"/>
    <property type="gene ID" value="BRADI_1g35357v3"/>
</dbReference>
<dbReference type="InterPro" id="IPR040339">
    <property type="entry name" value="At1g16860-like"/>
</dbReference>
<feature type="transmembrane region" description="Helical" evidence="2">
    <location>
        <begin position="186"/>
        <end position="205"/>
    </location>
</feature>
<dbReference type="Proteomes" id="UP000008810">
    <property type="component" value="Chromosome 1"/>
</dbReference>
<name>A0A0Q3H505_BRADI</name>
<dbReference type="GeneID" id="100838956"/>
<proteinExistence type="predicted"/>
<evidence type="ECO:0000313" key="3">
    <source>
        <dbReference type="EMBL" id="KQK17565.1"/>
    </source>
</evidence>